<dbReference type="InterPro" id="IPR027417">
    <property type="entry name" value="P-loop_NTPase"/>
</dbReference>
<dbReference type="SMART" id="SM00382">
    <property type="entry name" value="AAA"/>
    <property type="match status" value="1"/>
</dbReference>
<feature type="domain" description="ABC transmembrane type-1" evidence="10">
    <location>
        <begin position="61"/>
        <end position="296"/>
    </location>
</feature>
<feature type="transmembrane region" description="Helical" evidence="8">
    <location>
        <begin position="32"/>
        <end position="50"/>
    </location>
</feature>
<keyword evidence="4" id="KW-0547">Nucleotide-binding</keyword>
<dbReference type="GO" id="GO:0042760">
    <property type="term" value="P:very long-chain fatty acid catabolic process"/>
    <property type="evidence" value="ECO:0007669"/>
    <property type="project" value="TreeGrafter"/>
</dbReference>
<dbReference type="SUPFAM" id="SSF90123">
    <property type="entry name" value="ABC transporter transmembrane region"/>
    <property type="match status" value="1"/>
</dbReference>
<dbReference type="Pfam" id="PF00005">
    <property type="entry name" value="ABC_tran"/>
    <property type="match status" value="1"/>
</dbReference>
<dbReference type="PROSITE" id="PS50929">
    <property type="entry name" value="ABC_TM1F"/>
    <property type="match status" value="1"/>
</dbReference>
<dbReference type="InterPro" id="IPR050835">
    <property type="entry name" value="ABC_transporter_sub-D"/>
</dbReference>
<reference evidence="12" key="1">
    <citation type="journal article" date="2015" name="Nat. Genet.">
        <title>The genome and transcriptome of the zoonotic hookworm Ancylostoma ceylanicum identify infection-specific gene families.</title>
        <authorList>
            <person name="Schwarz E.M."/>
            <person name="Hu Y."/>
            <person name="Antoshechkin I."/>
            <person name="Miller M.M."/>
            <person name="Sternberg P.W."/>
            <person name="Aroian R.V."/>
        </authorList>
    </citation>
    <scope>NUCLEOTIDE SEQUENCE</scope>
    <source>
        <strain evidence="12">HY135</strain>
    </source>
</reference>
<gene>
    <name evidence="11" type="primary">Acey_s0024.g1003</name>
    <name evidence="11" type="ORF">Y032_0024g1003</name>
</gene>
<dbReference type="GO" id="GO:0005778">
    <property type="term" value="C:peroxisomal membrane"/>
    <property type="evidence" value="ECO:0007669"/>
    <property type="project" value="TreeGrafter"/>
</dbReference>
<evidence type="ECO:0000256" key="7">
    <source>
        <dbReference type="ARBA" id="ARBA00023136"/>
    </source>
</evidence>
<dbReference type="InterPro" id="IPR036640">
    <property type="entry name" value="ABC1_TM_sf"/>
</dbReference>
<evidence type="ECO:0000256" key="8">
    <source>
        <dbReference type="SAM" id="Phobius"/>
    </source>
</evidence>
<feature type="transmembrane region" description="Helical" evidence="8">
    <location>
        <begin position="204"/>
        <end position="223"/>
    </location>
</feature>
<dbReference type="AlphaFoldDB" id="A0A016UV40"/>
<evidence type="ECO:0000259" key="9">
    <source>
        <dbReference type="PROSITE" id="PS50893"/>
    </source>
</evidence>
<dbReference type="InterPro" id="IPR003593">
    <property type="entry name" value="AAA+_ATPase"/>
</dbReference>
<comment type="caution">
    <text evidence="11">The sequence shown here is derived from an EMBL/GenBank/DDBJ whole genome shotgun (WGS) entry which is preliminary data.</text>
</comment>
<dbReference type="InterPro" id="IPR003439">
    <property type="entry name" value="ABC_transporter-like_ATP-bd"/>
</dbReference>
<dbReference type="OrthoDB" id="422637at2759"/>
<dbReference type="PROSITE" id="PS50893">
    <property type="entry name" value="ABC_TRANSPORTER_2"/>
    <property type="match status" value="1"/>
</dbReference>
<dbReference type="Gene3D" id="1.20.1560.10">
    <property type="entry name" value="ABC transporter type 1, transmembrane domain"/>
    <property type="match status" value="1"/>
</dbReference>
<dbReference type="GO" id="GO:0005524">
    <property type="term" value="F:ATP binding"/>
    <property type="evidence" value="ECO:0007669"/>
    <property type="project" value="UniProtKB-KW"/>
</dbReference>
<evidence type="ECO:0000256" key="6">
    <source>
        <dbReference type="ARBA" id="ARBA00022989"/>
    </source>
</evidence>
<dbReference type="STRING" id="53326.A0A016UV40"/>
<evidence type="ECO:0000313" key="11">
    <source>
        <dbReference type="EMBL" id="EYC19299.1"/>
    </source>
</evidence>
<evidence type="ECO:0000256" key="1">
    <source>
        <dbReference type="ARBA" id="ARBA00008575"/>
    </source>
</evidence>
<dbReference type="GO" id="GO:0016887">
    <property type="term" value="F:ATP hydrolysis activity"/>
    <property type="evidence" value="ECO:0007669"/>
    <property type="project" value="InterPro"/>
</dbReference>
<dbReference type="GO" id="GO:0140359">
    <property type="term" value="F:ABC-type transporter activity"/>
    <property type="evidence" value="ECO:0007669"/>
    <property type="project" value="InterPro"/>
</dbReference>
<evidence type="ECO:0000256" key="5">
    <source>
        <dbReference type="ARBA" id="ARBA00022840"/>
    </source>
</evidence>
<dbReference type="Gene3D" id="3.40.50.300">
    <property type="entry name" value="P-loop containing nucleotide triphosphate hydrolases"/>
    <property type="match status" value="1"/>
</dbReference>
<evidence type="ECO:0000256" key="2">
    <source>
        <dbReference type="ARBA" id="ARBA00022448"/>
    </source>
</evidence>
<dbReference type="GO" id="GO:0006635">
    <property type="term" value="P:fatty acid beta-oxidation"/>
    <property type="evidence" value="ECO:0007669"/>
    <property type="project" value="TreeGrafter"/>
</dbReference>
<evidence type="ECO:0000256" key="3">
    <source>
        <dbReference type="ARBA" id="ARBA00022692"/>
    </source>
</evidence>
<protein>
    <recommendedName>
        <fullName evidence="13">ABC transporter, ATP-binding protein</fullName>
    </recommendedName>
</protein>
<accession>A0A016UV40</accession>
<organism evidence="11 12">
    <name type="scientific">Ancylostoma ceylanicum</name>
    <dbReference type="NCBI Taxonomy" id="53326"/>
    <lineage>
        <taxon>Eukaryota</taxon>
        <taxon>Metazoa</taxon>
        <taxon>Ecdysozoa</taxon>
        <taxon>Nematoda</taxon>
        <taxon>Chromadorea</taxon>
        <taxon>Rhabditida</taxon>
        <taxon>Rhabditina</taxon>
        <taxon>Rhabditomorpha</taxon>
        <taxon>Strongyloidea</taxon>
        <taxon>Ancylostomatidae</taxon>
        <taxon>Ancylostomatinae</taxon>
        <taxon>Ancylostoma</taxon>
    </lineage>
</organism>
<dbReference type="CDD" id="cd03223">
    <property type="entry name" value="ABCD_peroxisomal_ALDP"/>
    <property type="match status" value="1"/>
</dbReference>
<dbReference type="PANTHER" id="PTHR11384:SF65">
    <property type="entry name" value="ABC TRANSPORTER DOMAIN-CONTAINING PROTEIN"/>
    <property type="match status" value="1"/>
</dbReference>
<feature type="transmembrane region" description="Helical" evidence="8">
    <location>
        <begin position="296"/>
        <end position="315"/>
    </location>
</feature>
<sequence>MFRKARSSNHSRNFGTETNHRMVLLRPEQKEFYLGWKFLTSLGTVLQLLYPGLDYAALLTFTSILCAAAYEIANYNSGKMIGKFYTALISANQPQFWDLFWKATLIYLGQSLLFATTTFSTTLLYLAIRRNLVTALHRLYYTKSAYFQLNGIDNAGIDNPDQRITQDAERMCSTLAKTIFPYLLISPVVITWYTYITWATAGGFGVAIIYFYFIIGVVANRILVSPLTKWTARVEKCEGDFRYKHVTVRKNAEESAFFDAAEFEEYECNRFLMRLLDRQLVATLWKYPAQFLQNIFDFYGAILSYMIQIFPIFIFNSYDDLDPPILAQRISNNSFYFIYLIHSFTRLTDLALALGEMAGYTQRIAELIRHMRHINNVESINWNDGADQEGSPNLFVTENLCYSTPGELDELVTDLSVEVPKNKTLLITGTSGVGKTSFMRVIRKLWKPTAGTIVRNFTPQNSMFIPQCPYLPPGQLSLRQQIVFPLIDHEPDNKYIDNNKIVDILEALHLRCLISMCGGLTDPSNFEWQDTLSPGEQQRLSMARVLYHNPSYVFLDEATSSLSVDAEANVYDLLKKYGIVYVSTGHRPTLRSFHDLELRLHGKNDWKLIEDIREDSGKL</sequence>
<dbReference type="GO" id="GO:0015910">
    <property type="term" value="P:long-chain fatty acid import into peroxisome"/>
    <property type="evidence" value="ECO:0007669"/>
    <property type="project" value="TreeGrafter"/>
</dbReference>
<evidence type="ECO:0000313" key="12">
    <source>
        <dbReference type="Proteomes" id="UP000024635"/>
    </source>
</evidence>
<name>A0A016UV40_9BILA</name>
<feature type="transmembrane region" description="Helical" evidence="8">
    <location>
        <begin position="179"/>
        <end position="198"/>
    </location>
</feature>
<dbReference type="SUPFAM" id="SSF52540">
    <property type="entry name" value="P-loop containing nucleoside triphosphate hydrolases"/>
    <property type="match status" value="1"/>
</dbReference>
<dbReference type="GO" id="GO:0007031">
    <property type="term" value="P:peroxisome organization"/>
    <property type="evidence" value="ECO:0007669"/>
    <property type="project" value="TreeGrafter"/>
</dbReference>
<keyword evidence="12" id="KW-1185">Reference proteome</keyword>
<keyword evidence="2" id="KW-0813">Transport</keyword>
<dbReference type="Proteomes" id="UP000024635">
    <property type="component" value="Unassembled WGS sequence"/>
</dbReference>
<dbReference type="GO" id="GO:0005324">
    <property type="term" value="F:long-chain fatty acid transmembrane transporter activity"/>
    <property type="evidence" value="ECO:0007669"/>
    <property type="project" value="TreeGrafter"/>
</dbReference>
<dbReference type="EMBL" id="JARK01001360">
    <property type="protein sequence ID" value="EYC19299.1"/>
    <property type="molecule type" value="Genomic_DNA"/>
</dbReference>
<keyword evidence="6 8" id="KW-1133">Transmembrane helix</keyword>
<dbReference type="InterPro" id="IPR011527">
    <property type="entry name" value="ABC1_TM_dom"/>
</dbReference>
<proteinExistence type="inferred from homology"/>
<dbReference type="Pfam" id="PF06472">
    <property type="entry name" value="ABC_membrane_2"/>
    <property type="match status" value="1"/>
</dbReference>
<keyword evidence="3 8" id="KW-0812">Transmembrane</keyword>
<dbReference type="PANTHER" id="PTHR11384">
    <property type="entry name" value="ATP-BINDING CASSETTE, SUB-FAMILY D MEMBER"/>
    <property type="match status" value="1"/>
</dbReference>
<evidence type="ECO:0000259" key="10">
    <source>
        <dbReference type="PROSITE" id="PS50929"/>
    </source>
</evidence>
<feature type="transmembrane region" description="Helical" evidence="8">
    <location>
        <begin position="105"/>
        <end position="128"/>
    </location>
</feature>
<keyword evidence="5" id="KW-0067">ATP-binding</keyword>
<feature type="domain" description="ABC transporter" evidence="9">
    <location>
        <begin position="395"/>
        <end position="618"/>
    </location>
</feature>
<comment type="similarity">
    <text evidence="1">Belongs to the ABC transporter superfamily. ABCD family. Peroxisomal fatty acyl CoA transporter (TC 3.A.1.203) subfamily.</text>
</comment>
<dbReference type="PROSITE" id="PS00211">
    <property type="entry name" value="ABC_TRANSPORTER_1"/>
    <property type="match status" value="1"/>
</dbReference>
<evidence type="ECO:0008006" key="13">
    <source>
        <dbReference type="Google" id="ProtNLM"/>
    </source>
</evidence>
<evidence type="ECO:0000256" key="4">
    <source>
        <dbReference type="ARBA" id="ARBA00022741"/>
    </source>
</evidence>
<keyword evidence="7 8" id="KW-0472">Membrane</keyword>
<dbReference type="InterPro" id="IPR017871">
    <property type="entry name" value="ABC_transporter-like_CS"/>
</dbReference>